<dbReference type="AlphaFoldDB" id="A0A928ZYF1"/>
<reference evidence="1" key="1">
    <citation type="submission" date="2020-10" db="EMBL/GenBank/DDBJ databases">
        <authorList>
            <person name="Castelo-Branco R."/>
            <person name="Eusebio N."/>
            <person name="Adriana R."/>
            <person name="Vieira A."/>
            <person name="Brugerolle De Fraissinette N."/>
            <person name="Rezende De Castro R."/>
            <person name="Schneider M.P."/>
            <person name="Vasconcelos V."/>
            <person name="Leao P.N."/>
        </authorList>
    </citation>
    <scope>NUCLEOTIDE SEQUENCE</scope>
    <source>
        <strain evidence="1">LEGE 11479</strain>
    </source>
</reference>
<evidence type="ECO:0000313" key="1">
    <source>
        <dbReference type="EMBL" id="MBE9069799.1"/>
    </source>
</evidence>
<dbReference type="EMBL" id="JADEXP010000323">
    <property type="protein sequence ID" value="MBE9069799.1"/>
    <property type="molecule type" value="Genomic_DNA"/>
</dbReference>
<accession>A0A928ZYF1</accession>
<dbReference type="InterPro" id="IPR045499">
    <property type="entry name" value="DUF6492"/>
</dbReference>
<keyword evidence="2" id="KW-1185">Reference proteome</keyword>
<organism evidence="1 2">
    <name type="scientific">Leptolyngbya cf. ectocarpi LEGE 11479</name>
    <dbReference type="NCBI Taxonomy" id="1828722"/>
    <lineage>
        <taxon>Bacteria</taxon>
        <taxon>Bacillati</taxon>
        <taxon>Cyanobacteriota</taxon>
        <taxon>Cyanophyceae</taxon>
        <taxon>Leptolyngbyales</taxon>
        <taxon>Leptolyngbyaceae</taxon>
        <taxon>Leptolyngbya group</taxon>
        <taxon>Leptolyngbya</taxon>
    </lineage>
</organism>
<dbReference type="Pfam" id="PF20102">
    <property type="entry name" value="DUF6492"/>
    <property type="match status" value="1"/>
</dbReference>
<gene>
    <name evidence="1" type="ORF">IQ260_24455</name>
</gene>
<sequence length="291" mass="33884">MSTIQDNLKFALVTPSYAPDFERCKLLVESVERCMTGDTKHYIVVDRRDVPLFDQLASSKIRILVVEDLLPAWIFRAPGFKGWWMSLRTLPVRNWILQQLVKISVCDAIDEDVLVFCDSDNTFIRPFDIKSHLMEANRLALLKVDVQTKDLNEWVETSQKILGIDDKVIQPAIYVSNMITWYKPNILKMRSHIEEVNGQDWFRVLCGYKNISEYMLYGLYVDYVLGFEAANHYRFDTELILPSWSTPLGTEDQVQGFFDRVKENHLGVMIHSKDDIPVSMYSERVKAFWPA</sequence>
<dbReference type="Proteomes" id="UP000615026">
    <property type="component" value="Unassembled WGS sequence"/>
</dbReference>
<name>A0A928ZYF1_LEPEC</name>
<protein>
    <submittedName>
        <fullName evidence="1">Uncharacterized protein</fullName>
    </submittedName>
</protein>
<comment type="caution">
    <text evidence="1">The sequence shown here is derived from an EMBL/GenBank/DDBJ whole genome shotgun (WGS) entry which is preliminary data.</text>
</comment>
<evidence type="ECO:0000313" key="2">
    <source>
        <dbReference type="Proteomes" id="UP000615026"/>
    </source>
</evidence>
<dbReference type="RefSeq" id="WP_193995684.1">
    <property type="nucleotide sequence ID" value="NZ_JADEXP010000323.1"/>
</dbReference>
<proteinExistence type="predicted"/>